<reference evidence="2 3" key="1">
    <citation type="submission" date="2016-02" db="EMBL/GenBank/DDBJ databases">
        <title>Genome analysis of coral dinoflagellate symbionts highlights evolutionary adaptations to a symbiotic lifestyle.</title>
        <authorList>
            <person name="Aranda M."/>
            <person name="Li Y."/>
            <person name="Liew Y.J."/>
            <person name="Baumgarten S."/>
            <person name="Simakov O."/>
            <person name="Wilson M."/>
            <person name="Piel J."/>
            <person name="Ashoor H."/>
            <person name="Bougouffa S."/>
            <person name="Bajic V.B."/>
            <person name="Ryu T."/>
            <person name="Ravasi T."/>
            <person name="Bayer T."/>
            <person name="Micklem G."/>
            <person name="Kim H."/>
            <person name="Bhak J."/>
            <person name="Lajeunesse T.C."/>
            <person name="Voolstra C.R."/>
        </authorList>
    </citation>
    <scope>NUCLEOTIDE SEQUENCE [LARGE SCALE GENOMIC DNA]</scope>
    <source>
        <strain evidence="2 3">CCMP2467</strain>
    </source>
</reference>
<dbReference type="Proteomes" id="UP000186817">
    <property type="component" value="Unassembled WGS sequence"/>
</dbReference>
<feature type="compositionally biased region" description="Low complexity" evidence="1">
    <location>
        <begin position="653"/>
        <end position="666"/>
    </location>
</feature>
<accession>A0A1Q9EMZ3</accession>
<organism evidence="2 3">
    <name type="scientific">Symbiodinium microadriaticum</name>
    <name type="common">Dinoflagellate</name>
    <name type="synonym">Zooxanthella microadriatica</name>
    <dbReference type="NCBI Taxonomy" id="2951"/>
    <lineage>
        <taxon>Eukaryota</taxon>
        <taxon>Sar</taxon>
        <taxon>Alveolata</taxon>
        <taxon>Dinophyceae</taxon>
        <taxon>Suessiales</taxon>
        <taxon>Symbiodiniaceae</taxon>
        <taxon>Symbiodinium</taxon>
    </lineage>
</organism>
<comment type="caution">
    <text evidence="2">The sequence shown here is derived from an EMBL/GenBank/DDBJ whole genome shotgun (WGS) entry which is preliminary data.</text>
</comment>
<feature type="region of interest" description="Disordered" evidence="1">
    <location>
        <begin position="647"/>
        <end position="667"/>
    </location>
</feature>
<keyword evidence="3" id="KW-1185">Reference proteome</keyword>
<dbReference type="AlphaFoldDB" id="A0A1Q9EMZ3"/>
<name>A0A1Q9EMZ3_SYMMI</name>
<proteinExistence type="predicted"/>
<feature type="region of interest" description="Disordered" evidence="1">
    <location>
        <begin position="800"/>
        <end position="846"/>
    </location>
</feature>
<dbReference type="OrthoDB" id="422946at2759"/>
<feature type="compositionally biased region" description="Polar residues" evidence="1">
    <location>
        <begin position="825"/>
        <end position="840"/>
    </location>
</feature>
<feature type="compositionally biased region" description="Basic and acidic residues" evidence="1">
    <location>
        <begin position="800"/>
        <end position="824"/>
    </location>
</feature>
<protein>
    <submittedName>
        <fullName evidence="2">Uncharacterized protein</fullName>
    </submittedName>
</protein>
<evidence type="ECO:0000313" key="2">
    <source>
        <dbReference type="EMBL" id="OLQ08813.1"/>
    </source>
</evidence>
<evidence type="ECO:0000313" key="3">
    <source>
        <dbReference type="Proteomes" id="UP000186817"/>
    </source>
</evidence>
<dbReference type="EMBL" id="LSRX01000110">
    <property type="protein sequence ID" value="OLQ08813.1"/>
    <property type="molecule type" value="Genomic_DNA"/>
</dbReference>
<evidence type="ECO:0000256" key="1">
    <source>
        <dbReference type="SAM" id="MobiDB-lite"/>
    </source>
</evidence>
<gene>
    <name evidence="2" type="ORF">AK812_SmicGene7667</name>
</gene>
<sequence>MIFNSDKYVPRGMGTVSTDPAPEQTCLRVLLNLVCSECREPLQIQLYYVPHKGEADHEFMVLAGDRERLPWVMFALALASFASRAKEARMILSLDRYLVLSQAAKDAKAPSGAGGLRFVPVKIGLCNVFGKIRSLHLTLVLQRYGTELEIVNEGMPLVRLFMTVKERGDFSGRWMTIVLRNMLATNQDIKTLRCEIPKPGSAGRTRAKVRKVEEAVIAGGLQLQVECADGTTIEEEADITNASVCLASCVRAGGDGCVQICGKDSEGTETSSYMAAAPSIEWARAAHLACEGSSKGVALRTCPAVASLTVGVLHRRKARDKPLPQVVHEFGAAVLITNLQLIEEAVGCLGASDGTEFCLLADQLQQGFAWTDKADEDNSRNARVSEAMREAVRQKNYVLSARLFVHIGMLNMLFMSFDLLSNPSLIACARMGFLTIVASLEISVASLVSELFIHNTGQEPFLLLGMEFQNFVGSVALSALLEFLIRSRIHALLDFADAETLVSSFQHVLRGICDGDILLTSDMTIHGPGDCLQNLLMNRANLHGKAFEMLLPPDERQRFADFITASTKAALDPADGPRMTPPTCLRVSLCGASNTRVPADIFHVPVPHLFGADHPYHLLAISEDSESRNPPALAKDIPDMARIRERSERLRSRTASSSGSSASGSSVWEPLPELAGMMLLVDGSSPFLDIEQAHLSFERRVGDEEVESSMPCLRKVCRPTDWESIRKKIDRFAASGENSAQELRSIWLRMPDDPRRFLKARCVQMSTFESPHAEGSQDQSNSVPIKICLQLSHFVQEESRQRQQSELAGIRELRGRRPVSDKGSESFTSATFEVTGQQSGLDPHTF</sequence>